<comment type="caution">
    <text evidence="2">The sequence shown here is derived from an EMBL/GenBank/DDBJ whole genome shotgun (WGS) entry which is preliminary data.</text>
</comment>
<name>A0A4U1B337_9GAMM</name>
<feature type="transmembrane region" description="Helical" evidence="1">
    <location>
        <begin position="6"/>
        <end position="23"/>
    </location>
</feature>
<organism evidence="2 3">
    <name type="scientific">Thalassotalea mangrovi</name>
    <dbReference type="NCBI Taxonomy" id="2572245"/>
    <lineage>
        <taxon>Bacteria</taxon>
        <taxon>Pseudomonadati</taxon>
        <taxon>Pseudomonadota</taxon>
        <taxon>Gammaproteobacteria</taxon>
        <taxon>Alteromonadales</taxon>
        <taxon>Colwelliaceae</taxon>
        <taxon>Thalassotalea</taxon>
    </lineage>
</organism>
<dbReference type="AlphaFoldDB" id="A0A4U1B337"/>
<evidence type="ECO:0000313" key="2">
    <source>
        <dbReference type="EMBL" id="TKB44262.1"/>
    </source>
</evidence>
<dbReference type="EMBL" id="SWDB01000030">
    <property type="protein sequence ID" value="TKB44262.1"/>
    <property type="molecule type" value="Genomic_DNA"/>
</dbReference>
<evidence type="ECO:0008006" key="4">
    <source>
        <dbReference type="Google" id="ProtNLM"/>
    </source>
</evidence>
<reference evidence="2 3" key="1">
    <citation type="submission" date="2019-04" db="EMBL/GenBank/DDBJ databases">
        <title>Thalassotalea guangxiensis sp. nov., isolated from sediment of the coastal wetland.</title>
        <authorList>
            <person name="Zheng S."/>
            <person name="Zhang D."/>
        </authorList>
    </citation>
    <scope>NUCLEOTIDE SEQUENCE [LARGE SCALE GENOMIC DNA]</scope>
    <source>
        <strain evidence="2 3">ZS-4</strain>
    </source>
</reference>
<dbReference type="OrthoDB" id="6401462at2"/>
<keyword evidence="3" id="KW-1185">Reference proteome</keyword>
<dbReference type="Proteomes" id="UP000307999">
    <property type="component" value="Unassembled WGS sequence"/>
</dbReference>
<dbReference type="PROSITE" id="PS51257">
    <property type="entry name" value="PROKAR_LIPOPROTEIN"/>
    <property type="match status" value="1"/>
</dbReference>
<accession>A0A4U1B337</accession>
<keyword evidence="1" id="KW-0472">Membrane</keyword>
<gene>
    <name evidence="2" type="ORF">E8M12_12685</name>
</gene>
<sequence length="97" mass="10672">MSLARLVYMTLVAVFIGGCSFFVEDTPAKPDNFNFDRDMVTGVRIVECTEQDPKGFCVAAQCVADDIEDCQQWLQACKSYDLSGEGDDKTARCATAK</sequence>
<dbReference type="RefSeq" id="WP_136736530.1">
    <property type="nucleotide sequence ID" value="NZ_SWDB01000030.1"/>
</dbReference>
<protein>
    <recommendedName>
        <fullName evidence="4">Lipoprotein</fullName>
    </recommendedName>
</protein>
<evidence type="ECO:0000313" key="3">
    <source>
        <dbReference type="Proteomes" id="UP000307999"/>
    </source>
</evidence>
<keyword evidence="1" id="KW-0812">Transmembrane</keyword>
<evidence type="ECO:0000256" key="1">
    <source>
        <dbReference type="SAM" id="Phobius"/>
    </source>
</evidence>
<proteinExistence type="predicted"/>
<keyword evidence="1" id="KW-1133">Transmembrane helix</keyword>